<proteinExistence type="inferred from homology"/>
<dbReference type="PATRIC" id="fig|1121326.3.peg.5493"/>
<evidence type="ECO:0000259" key="11">
    <source>
        <dbReference type="PROSITE" id="PS50968"/>
    </source>
</evidence>
<comment type="cofactor">
    <cofactor evidence="10">
        <name>FAD</name>
        <dbReference type="ChEBI" id="CHEBI:57692"/>
    </cofactor>
    <text evidence="10">Binds 1 FAD per subunit.</text>
</comment>
<keyword evidence="7 10" id="KW-0520">NAD</keyword>
<keyword evidence="13" id="KW-1185">Reference proteome</keyword>
<evidence type="ECO:0000256" key="7">
    <source>
        <dbReference type="ARBA" id="ARBA00023027"/>
    </source>
</evidence>
<dbReference type="RefSeq" id="WP_066629664.1">
    <property type="nucleotide sequence ID" value="NZ_FQXL01000057.1"/>
</dbReference>
<dbReference type="PANTHER" id="PTHR22912:SF217">
    <property type="entry name" value="DIHYDROLIPOYL DEHYDROGENASE"/>
    <property type="match status" value="1"/>
</dbReference>
<dbReference type="Pfam" id="PF07992">
    <property type="entry name" value="Pyr_redox_2"/>
    <property type="match status" value="1"/>
</dbReference>
<dbReference type="InterPro" id="IPR012999">
    <property type="entry name" value="Pyr_OxRdtase_I_AS"/>
</dbReference>
<dbReference type="InterPro" id="IPR023753">
    <property type="entry name" value="FAD/NAD-binding_dom"/>
</dbReference>
<dbReference type="SUPFAM" id="SSF51230">
    <property type="entry name" value="Single hybrid motif"/>
    <property type="match status" value="1"/>
</dbReference>
<dbReference type="PRINTS" id="PR00368">
    <property type="entry name" value="FADPNR"/>
</dbReference>
<evidence type="ECO:0000256" key="4">
    <source>
        <dbReference type="ARBA" id="ARBA00022630"/>
    </source>
</evidence>
<sequence length="572" mass="61570">MATKVIMPKQGLQMTEGTITRWIIAEGGKVEVDQPLFEMETDKLTIEITAPASGILLKIVREEGDVVPITETIAVIGEPGEDYSSLLDTATLAAVTQASEPTKVEDVKVETKKSANQYDIIIIGGGPGGYPAAIYAAKKNAKVAIVEKDEFGGTCLNRGCIPTKTLIKTASLYNEIKACEQFGIEVEGVNIKWDKALANKDKVLKTLRMGISGLLKKNKVDVYKGNGLLVDENTVKIEGSKEETITGDKIIIASGSLPVTIPVPGAELEEVITSNEALEFKEIPKSMAIIGGGVIGIELGYVYRSLGTDVTVIEMLPEILPRQDLDAIKVLRKSLEKSGIKILTDTKLAGIEKDSNGLKVNYETKIGKDCVVVEKVLMSVGRKPELGVINGLPIETDRKGIVVDDYLKTSIPNIYAIGDVTGKVMLAHVATHQAITAVRNALGHEEKMNYKVIPACIYTHPEIASVGLTEEEAKEQYGNIKVGKFSFSACGKAMTIGETEGFVKIVSDTKWNEILGVHIVGPHATELIAEGALAIKLQCTVEELTETIHAHPTLSECVMEASLDVIGEAIHK</sequence>
<feature type="domain" description="Lipoyl-binding" evidence="11">
    <location>
        <begin position="2"/>
        <end position="77"/>
    </location>
</feature>
<dbReference type="InterPro" id="IPR050151">
    <property type="entry name" value="Class-I_Pyr_Nuc-Dis_Oxidored"/>
</dbReference>
<evidence type="ECO:0000256" key="5">
    <source>
        <dbReference type="ARBA" id="ARBA00022827"/>
    </source>
</evidence>
<organism evidence="12 13">
    <name type="scientific">Clostridium magnum DSM 2767</name>
    <dbReference type="NCBI Taxonomy" id="1121326"/>
    <lineage>
        <taxon>Bacteria</taxon>
        <taxon>Bacillati</taxon>
        <taxon>Bacillota</taxon>
        <taxon>Clostridia</taxon>
        <taxon>Eubacteriales</taxon>
        <taxon>Clostridiaceae</taxon>
        <taxon>Clostridium</taxon>
    </lineage>
</organism>
<dbReference type="Gene3D" id="3.50.50.60">
    <property type="entry name" value="FAD/NAD(P)-binding domain"/>
    <property type="match status" value="2"/>
</dbReference>
<protein>
    <recommendedName>
        <fullName evidence="2 10">Dihydrolipoyl dehydrogenase</fullName>
        <ecNumber evidence="10">1.8.1.4</ecNumber>
    </recommendedName>
</protein>
<dbReference type="InterPro" id="IPR016156">
    <property type="entry name" value="FAD/NAD-linked_Rdtase_dimer_sf"/>
</dbReference>
<dbReference type="GO" id="GO:0006103">
    <property type="term" value="P:2-oxoglutarate metabolic process"/>
    <property type="evidence" value="ECO:0007669"/>
    <property type="project" value="TreeGrafter"/>
</dbReference>
<accession>A0A161X5E4</accession>
<dbReference type="CDD" id="cd06849">
    <property type="entry name" value="lipoyl_domain"/>
    <property type="match status" value="1"/>
</dbReference>
<dbReference type="STRING" id="1121326.CLMAG_54240"/>
<dbReference type="SUPFAM" id="SSF51905">
    <property type="entry name" value="FAD/NAD(P)-binding domain"/>
    <property type="match status" value="1"/>
</dbReference>
<dbReference type="InterPro" id="IPR006258">
    <property type="entry name" value="Lipoamide_DH"/>
</dbReference>
<dbReference type="SUPFAM" id="SSF55424">
    <property type="entry name" value="FAD/NAD-linked reductases, dimerisation (C-terminal) domain"/>
    <property type="match status" value="1"/>
</dbReference>
<comment type="miscellaneous">
    <text evidence="10">The active site is a redox-active disulfide bond.</text>
</comment>
<comment type="caution">
    <text evidence="12">The sequence shown here is derived from an EMBL/GenBank/DDBJ whole genome shotgun (WGS) entry which is preliminary data.</text>
</comment>
<dbReference type="InterPro" id="IPR004099">
    <property type="entry name" value="Pyr_nucl-diS_OxRdtase_dimer"/>
</dbReference>
<evidence type="ECO:0000256" key="10">
    <source>
        <dbReference type="RuleBase" id="RU003692"/>
    </source>
</evidence>
<keyword evidence="9 10" id="KW-0676">Redox-active center</keyword>
<dbReference type="FunFam" id="3.30.390.30:FF:000001">
    <property type="entry name" value="Dihydrolipoyl dehydrogenase"/>
    <property type="match status" value="1"/>
</dbReference>
<keyword evidence="5 10" id="KW-0274">FAD</keyword>
<evidence type="ECO:0000256" key="6">
    <source>
        <dbReference type="ARBA" id="ARBA00023002"/>
    </source>
</evidence>
<dbReference type="InterPro" id="IPR036188">
    <property type="entry name" value="FAD/NAD-bd_sf"/>
</dbReference>
<dbReference type="GO" id="GO:0050660">
    <property type="term" value="F:flavin adenine dinucleotide binding"/>
    <property type="evidence" value="ECO:0007669"/>
    <property type="project" value="InterPro"/>
</dbReference>
<dbReference type="EMBL" id="LWAE01000010">
    <property type="protein sequence ID" value="KZL89206.1"/>
    <property type="molecule type" value="Genomic_DNA"/>
</dbReference>
<evidence type="ECO:0000256" key="2">
    <source>
        <dbReference type="ARBA" id="ARBA00016961"/>
    </source>
</evidence>
<keyword evidence="6 10" id="KW-0560">Oxidoreductase</keyword>
<dbReference type="Pfam" id="PF02852">
    <property type="entry name" value="Pyr_redox_dim"/>
    <property type="match status" value="1"/>
</dbReference>
<comment type="catalytic activity">
    <reaction evidence="10">
        <text>N(6)-[(R)-dihydrolipoyl]-L-lysyl-[protein] + NAD(+) = N(6)-[(R)-lipoyl]-L-lysyl-[protein] + NADH + H(+)</text>
        <dbReference type="Rhea" id="RHEA:15045"/>
        <dbReference type="Rhea" id="RHEA-COMP:10474"/>
        <dbReference type="Rhea" id="RHEA-COMP:10475"/>
        <dbReference type="ChEBI" id="CHEBI:15378"/>
        <dbReference type="ChEBI" id="CHEBI:57540"/>
        <dbReference type="ChEBI" id="CHEBI:57945"/>
        <dbReference type="ChEBI" id="CHEBI:83099"/>
        <dbReference type="ChEBI" id="CHEBI:83100"/>
        <dbReference type="EC" id="1.8.1.4"/>
    </reaction>
</comment>
<dbReference type="NCBIfam" id="TIGR01350">
    <property type="entry name" value="lipoamide_DH"/>
    <property type="match status" value="1"/>
</dbReference>
<dbReference type="GO" id="GO:0004148">
    <property type="term" value="F:dihydrolipoyl dehydrogenase (NADH) activity"/>
    <property type="evidence" value="ECO:0007669"/>
    <property type="project" value="UniProtKB-EC"/>
</dbReference>
<evidence type="ECO:0000256" key="1">
    <source>
        <dbReference type="ARBA" id="ARBA00007532"/>
    </source>
</evidence>
<dbReference type="Proteomes" id="UP000076603">
    <property type="component" value="Unassembled WGS sequence"/>
</dbReference>
<dbReference type="PROSITE" id="PS00076">
    <property type="entry name" value="PYRIDINE_REDOX_1"/>
    <property type="match status" value="1"/>
</dbReference>
<evidence type="ECO:0000256" key="9">
    <source>
        <dbReference type="ARBA" id="ARBA00023284"/>
    </source>
</evidence>
<evidence type="ECO:0000256" key="8">
    <source>
        <dbReference type="ARBA" id="ARBA00023157"/>
    </source>
</evidence>
<dbReference type="InterPro" id="IPR000089">
    <property type="entry name" value="Biotin_lipoyl"/>
</dbReference>
<dbReference type="EC" id="1.8.1.4" evidence="10"/>
<reference evidence="12 13" key="1">
    <citation type="submission" date="2016-04" db="EMBL/GenBank/DDBJ databases">
        <title>Genome sequence of Clostridium magnum DSM 2767.</title>
        <authorList>
            <person name="Poehlein A."/>
            <person name="Uhlig R."/>
            <person name="Fischer R."/>
            <person name="Bahl H."/>
            <person name="Daniel R."/>
        </authorList>
    </citation>
    <scope>NUCLEOTIDE SEQUENCE [LARGE SCALE GENOMIC DNA]</scope>
    <source>
        <strain evidence="12 13">DSM 2767</strain>
    </source>
</reference>
<keyword evidence="8" id="KW-1015">Disulfide bond</keyword>
<keyword evidence="3" id="KW-0963">Cytoplasm</keyword>
<dbReference type="AlphaFoldDB" id="A0A161X5E4"/>
<dbReference type="PROSITE" id="PS50968">
    <property type="entry name" value="BIOTINYL_LIPOYL"/>
    <property type="match status" value="1"/>
</dbReference>
<name>A0A161X5E4_9CLOT</name>
<dbReference type="Pfam" id="PF00364">
    <property type="entry name" value="Biotin_lipoyl"/>
    <property type="match status" value="1"/>
</dbReference>
<gene>
    <name evidence="12" type="primary">lpd_2</name>
    <name evidence="12" type="ORF">CLMAG_54240</name>
</gene>
<dbReference type="InterPro" id="IPR011053">
    <property type="entry name" value="Single_hybrid_motif"/>
</dbReference>
<evidence type="ECO:0000313" key="12">
    <source>
        <dbReference type="EMBL" id="KZL89206.1"/>
    </source>
</evidence>
<keyword evidence="4 10" id="KW-0285">Flavoprotein</keyword>
<dbReference type="Gene3D" id="3.30.390.30">
    <property type="match status" value="1"/>
</dbReference>
<dbReference type="PANTHER" id="PTHR22912">
    <property type="entry name" value="DISULFIDE OXIDOREDUCTASE"/>
    <property type="match status" value="1"/>
</dbReference>
<evidence type="ECO:0000256" key="3">
    <source>
        <dbReference type="ARBA" id="ARBA00022490"/>
    </source>
</evidence>
<comment type="similarity">
    <text evidence="1 10">Belongs to the class-I pyridine nucleotide-disulfide oxidoreductase family.</text>
</comment>
<evidence type="ECO:0000313" key="13">
    <source>
        <dbReference type="Proteomes" id="UP000076603"/>
    </source>
</evidence>
<dbReference type="Gene3D" id="2.40.50.100">
    <property type="match status" value="1"/>
</dbReference>
<dbReference type="PRINTS" id="PR00411">
    <property type="entry name" value="PNDRDTASEI"/>
</dbReference>